<reference evidence="2 3" key="1">
    <citation type="journal article" date="2015" name="Antonie Van Leeuwenhoek">
        <title>Streptomyces klenkii sp. nov., isolated from deep marine sediment.</title>
        <authorList>
            <person name="Veyisoglu A."/>
            <person name="Sahin N."/>
        </authorList>
    </citation>
    <scope>NUCLEOTIDE SEQUENCE [LARGE SCALE GENOMIC DNA]</scope>
    <source>
        <strain evidence="2 3">KCTC 29202</strain>
    </source>
</reference>
<dbReference type="OrthoDB" id="5197488at2"/>
<keyword evidence="3" id="KW-1185">Reference proteome</keyword>
<gene>
    <name evidence="2" type="ORF">D7231_20010</name>
</gene>
<accession>A0A3B0B8Z6</accession>
<dbReference type="Proteomes" id="UP000270343">
    <property type="component" value="Unassembled WGS sequence"/>
</dbReference>
<protein>
    <recommendedName>
        <fullName evidence="4">ATP-binding protein</fullName>
    </recommendedName>
</protein>
<dbReference type="RefSeq" id="WP_120756856.1">
    <property type="nucleotide sequence ID" value="NZ_RBAM01000008.1"/>
</dbReference>
<dbReference type="EMBL" id="RBAM01000008">
    <property type="protein sequence ID" value="RKN70183.1"/>
    <property type="molecule type" value="Genomic_DNA"/>
</dbReference>
<evidence type="ECO:0000256" key="1">
    <source>
        <dbReference type="SAM" id="SignalP"/>
    </source>
</evidence>
<feature type="chain" id="PRO_5017438965" description="ATP-binding protein" evidence="1">
    <location>
        <begin position="29"/>
        <end position="152"/>
    </location>
</feature>
<feature type="signal peptide" evidence="1">
    <location>
        <begin position="1"/>
        <end position="28"/>
    </location>
</feature>
<evidence type="ECO:0000313" key="3">
    <source>
        <dbReference type="Proteomes" id="UP000270343"/>
    </source>
</evidence>
<organism evidence="2 3">
    <name type="scientific">Streptomyces klenkii</name>
    <dbReference type="NCBI Taxonomy" id="1420899"/>
    <lineage>
        <taxon>Bacteria</taxon>
        <taxon>Bacillati</taxon>
        <taxon>Actinomycetota</taxon>
        <taxon>Actinomycetes</taxon>
        <taxon>Kitasatosporales</taxon>
        <taxon>Streptomycetaceae</taxon>
        <taxon>Streptomyces</taxon>
    </lineage>
</organism>
<sequence>MKLGNFRTLGAVALGVAFAAAAAGSAQAAGAAGAVESLTTTARTTTAGLPIQQVAQVAPAGGPVISAADRAIQSGMLTAPAQAVDKAVAPQLPTHELAPKGATRAVPAPAESVPAEGVPAKTLPADNKGNTGLLAPLSGLPLGSLPISGIGG</sequence>
<name>A0A3B0B8Z6_9ACTN</name>
<proteinExistence type="predicted"/>
<comment type="caution">
    <text evidence="2">The sequence shown here is derived from an EMBL/GenBank/DDBJ whole genome shotgun (WGS) entry which is preliminary data.</text>
</comment>
<evidence type="ECO:0000313" key="2">
    <source>
        <dbReference type="EMBL" id="RKN70183.1"/>
    </source>
</evidence>
<keyword evidence="1" id="KW-0732">Signal</keyword>
<dbReference type="AlphaFoldDB" id="A0A3B0B8Z6"/>
<evidence type="ECO:0008006" key="4">
    <source>
        <dbReference type="Google" id="ProtNLM"/>
    </source>
</evidence>